<keyword evidence="1 3" id="KW-0328">Glycosyltransferase</keyword>
<dbReference type="GO" id="GO:0005829">
    <property type="term" value="C:cytosol"/>
    <property type="evidence" value="ECO:0007669"/>
    <property type="project" value="TreeGrafter"/>
</dbReference>
<gene>
    <name evidence="3" type="ordered locus">Bpet2385</name>
</gene>
<evidence type="ECO:0000313" key="4">
    <source>
        <dbReference type="Proteomes" id="UP000001225"/>
    </source>
</evidence>
<dbReference type="SUPFAM" id="SSF53756">
    <property type="entry name" value="UDP-Glycosyltransferase/glycogen phosphorylase"/>
    <property type="match status" value="1"/>
</dbReference>
<dbReference type="CDD" id="cd03789">
    <property type="entry name" value="GT9_LPS_heptosyltransferase"/>
    <property type="match status" value="1"/>
</dbReference>
<keyword evidence="4" id="KW-1185">Reference proteome</keyword>
<reference evidence="3 4" key="1">
    <citation type="journal article" date="2008" name="BMC Genomics">
        <title>The missing link: Bordetella petrii is endowed with both the metabolic versatility of environmental bacteria and virulence traits of pathogenic Bordetellae.</title>
        <authorList>
            <person name="Gross R."/>
            <person name="Guzman C.A."/>
            <person name="Sebaihia M."/>
            <person name="Martins Dos Santos V.A."/>
            <person name="Pieper D.H."/>
            <person name="Koebnik R."/>
            <person name="Lechner M."/>
            <person name="Bartels D."/>
            <person name="Buhrmester J."/>
            <person name="Choudhuri J.V."/>
            <person name="Ebensen T."/>
            <person name="Gaigalat L."/>
            <person name="Herrmann S."/>
            <person name="Khachane A.N."/>
            <person name="Larisch C."/>
            <person name="Link S."/>
            <person name="Linke B."/>
            <person name="Meyer F."/>
            <person name="Mormann S."/>
            <person name="Nakunst D."/>
            <person name="Rueckert C."/>
            <person name="Schneiker-Bekel S."/>
            <person name="Schulze K."/>
            <person name="Vorhoelter F.J."/>
            <person name="Yevsa T."/>
            <person name="Engle J.T."/>
            <person name="Goldman W.E."/>
            <person name="Puehler A."/>
            <person name="Goebel U.B."/>
            <person name="Goesmann A."/>
            <person name="Bloecker H."/>
            <person name="Kaiser O."/>
            <person name="Martinez-Arias R."/>
        </authorList>
    </citation>
    <scope>NUCLEOTIDE SEQUENCE [LARGE SCALE GENOMIC DNA]</scope>
    <source>
        <strain evidence="4">ATCC BAA-461 / DSM 12804 / CCUG 43448 / CIP 107267 / Se-1111R</strain>
    </source>
</reference>
<sequence>MNDAQSSWAEARRILCIRLDNLGDVVMSTPAMRALKTLPARPRLTLLASSAGAAAAPFLPDADEVLCYDAAWVKNDAAGNQHDIRMIQRLREQRFDAAVIFTVYSQSALPAALLCHLAGIPRVLAHSRENPYRLLTDWVREHEPEQGVRHEVQRQLDLVASVGAVAADTRLAWRVRQADRAALRQRLHAAGVTEPGGWIAVHSGASAASRRYPAAQYAQAVAALRHEGRRIVLLGTAAERGLGGQLAALRQSVPGLLDLCGALSLGELAAAIESAAVLVCNNSGPAHIAAALGVPVVDLYALTNPQHTPWQVPSRVLYHDVPCKYCYRSVCPQGHHACLAQVSPRRVAAAARELLAHGAHGWQPAQTGLAA</sequence>
<evidence type="ECO:0000313" key="3">
    <source>
        <dbReference type="EMBL" id="CAP42728.1"/>
    </source>
</evidence>
<dbReference type="KEGG" id="bpt:Bpet2385"/>
<dbReference type="Gene3D" id="3.40.50.2000">
    <property type="entry name" value="Glycogen Phosphorylase B"/>
    <property type="match status" value="2"/>
</dbReference>
<dbReference type="Pfam" id="PF01075">
    <property type="entry name" value="Glyco_transf_9"/>
    <property type="match status" value="1"/>
</dbReference>
<dbReference type="AlphaFoldDB" id="A9IMM7"/>
<dbReference type="GO" id="GO:0009244">
    <property type="term" value="P:lipopolysaccharide core region biosynthetic process"/>
    <property type="evidence" value="ECO:0007669"/>
    <property type="project" value="TreeGrafter"/>
</dbReference>
<dbReference type="PANTHER" id="PTHR30160:SF1">
    <property type="entry name" value="LIPOPOLYSACCHARIDE 1,2-N-ACETYLGLUCOSAMINETRANSFERASE-RELATED"/>
    <property type="match status" value="1"/>
</dbReference>
<accession>A9IMM7</accession>
<dbReference type="InterPro" id="IPR002201">
    <property type="entry name" value="Glyco_trans_9"/>
</dbReference>
<dbReference type="InterPro" id="IPR051199">
    <property type="entry name" value="LPS_LOS_Heptosyltrfase"/>
</dbReference>
<dbReference type="eggNOG" id="COG0859">
    <property type="taxonomic scope" value="Bacteria"/>
</dbReference>
<organism evidence="3 4">
    <name type="scientific">Bordetella petrii (strain ATCC BAA-461 / DSM 12804 / CCUG 43448 / CIP 107267 / Se-1111R)</name>
    <dbReference type="NCBI Taxonomy" id="340100"/>
    <lineage>
        <taxon>Bacteria</taxon>
        <taxon>Pseudomonadati</taxon>
        <taxon>Pseudomonadota</taxon>
        <taxon>Betaproteobacteria</taxon>
        <taxon>Burkholderiales</taxon>
        <taxon>Alcaligenaceae</taxon>
        <taxon>Bordetella</taxon>
    </lineage>
</organism>
<evidence type="ECO:0000256" key="1">
    <source>
        <dbReference type="ARBA" id="ARBA00022676"/>
    </source>
</evidence>
<dbReference type="Proteomes" id="UP000001225">
    <property type="component" value="Chromosome"/>
</dbReference>
<dbReference type="GO" id="GO:0008713">
    <property type="term" value="F:ADP-heptose-lipopolysaccharide heptosyltransferase activity"/>
    <property type="evidence" value="ECO:0007669"/>
    <property type="project" value="TreeGrafter"/>
</dbReference>
<dbReference type="STRING" id="94624.Bpet2385"/>
<protein>
    <submittedName>
        <fullName evidence="3">Glycosyltransferase</fullName>
        <ecNumber evidence="3">2.4.1.-</ecNumber>
    </submittedName>
</protein>
<dbReference type="EC" id="2.4.1.-" evidence="3"/>
<keyword evidence="2 3" id="KW-0808">Transferase</keyword>
<dbReference type="EMBL" id="AM902716">
    <property type="protein sequence ID" value="CAP42728.1"/>
    <property type="molecule type" value="Genomic_DNA"/>
</dbReference>
<proteinExistence type="predicted"/>
<dbReference type="PANTHER" id="PTHR30160">
    <property type="entry name" value="TETRAACYLDISACCHARIDE 4'-KINASE-RELATED"/>
    <property type="match status" value="1"/>
</dbReference>
<name>A9IMM7_BORPD</name>
<evidence type="ECO:0000256" key="2">
    <source>
        <dbReference type="ARBA" id="ARBA00022679"/>
    </source>
</evidence>